<feature type="compositionally biased region" description="Basic and acidic residues" evidence="18">
    <location>
        <begin position="1123"/>
        <end position="1147"/>
    </location>
</feature>
<accession>A0A1B8PIM7</accession>
<evidence type="ECO:0000256" key="7">
    <source>
        <dbReference type="ARBA" id="ARBA00022519"/>
    </source>
</evidence>
<dbReference type="GO" id="GO:0016787">
    <property type="term" value="F:hydrolase activity"/>
    <property type="evidence" value="ECO:0007669"/>
    <property type="project" value="UniProtKB-KW"/>
</dbReference>
<keyword evidence="7" id="KW-0997">Cell inner membrane</keyword>
<feature type="compositionally biased region" description="Basic and acidic residues" evidence="18">
    <location>
        <begin position="811"/>
        <end position="824"/>
    </location>
</feature>
<keyword evidence="14" id="KW-0378">Hydrolase</keyword>
<dbReference type="NCBIfam" id="TIGR00757">
    <property type="entry name" value="RNaseEG"/>
    <property type="match status" value="1"/>
</dbReference>
<dbReference type="SMART" id="SM00316">
    <property type="entry name" value="S1"/>
    <property type="match status" value="1"/>
</dbReference>
<feature type="compositionally biased region" description="Low complexity" evidence="18">
    <location>
        <begin position="868"/>
        <end position="885"/>
    </location>
</feature>
<evidence type="ECO:0000256" key="18">
    <source>
        <dbReference type="SAM" id="MobiDB-lite"/>
    </source>
</evidence>
<evidence type="ECO:0000256" key="17">
    <source>
        <dbReference type="ARBA" id="ARBA00023136"/>
    </source>
</evidence>
<keyword evidence="11" id="KW-0479">Metal-binding</keyword>
<feature type="region of interest" description="Disordered" evidence="18">
    <location>
        <begin position="801"/>
        <end position="824"/>
    </location>
</feature>
<comment type="cofactor">
    <cofactor evidence="1">
        <name>Mg(2+)</name>
        <dbReference type="ChEBI" id="CHEBI:18420"/>
    </cofactor>
</comment>
<feature type="region of interest" description="Disordered" evidence="18">
    <location>
        <begin position="1072"/>
        <end position="1231"/>
    </location>
</feature>
<reference evidence="20 21" key="1">
    <citation type="submission" date="2016-06" db="EMBL/GenBank/DDBJ databases">
        <title>Draft genome of Moraxella nonliquefaciens CCUG 60284.</title>
        <authorList>
            <person name="Salva-Serra F."/>
            <person name="Engstrom-Jakobsson H."/>
            <person name="Thorell K."/>
            <person name="Gonzales-Siles L."/>
            <person name="Karlsson R."/>
            <person name="Boulund F."/>
            <person name="Engstrand L."/>
            <person name="Kristiansson E."/>
            <person name="Moore E."/>
        </authorList>
    </citation>
    <scope>NUCLEOTIDE SEQUENCE [LARGE SCALE GENOMIC DNA]</scope>
    <source>
        <strain evidence="20 21">CCUG 60284</strain>
    </source>
</reference>
<evidence type="ECO:0000259" key="19">
    <source>
        <dbReference type="PROSITE" id="PS50126"/>
    </source>
</evidence>
<keyword evidence="12" id="KW-0699">rRNA-binding</keyword>
<keyword evidence="6" id="KW-0963">Cytoplasm</keyword>
<dbReference type="GO" id="GO:0008033">
    <property type="term" value="P:tRNA processing"/>
    <property type="evidence" value="ECO:0007669"/>
    <property type="project" value="UniProtKB-KW"/>
</dbReference>
<dbReference type="GO" id="GO:0005737">
    <property type="term" value="C:cytoplasm"/>
    <property type="evidence" value="ECO:0007669"/>
    <property type="project" value="UniProtKB-SubCell"/>
</dbReference>
<dbReference type="PANTHER" id="PTHR30001">
    <property type="entry name" value="RIBONUCLEASE"/>
    <property type="match status" value="1"/>
</dbReference>
<evidence type="ECO:0000256" key="5">
    <source>
        <dbReference type="ARBA" id="ARBA00022475"/>
    </source>
</evidence>
<feature type="compositionally biased region" description="Basic and acidic residues" evidence="18">
    <location>
        <begin position="653"/>
        <end position="703"/>
    </location>
</feature>
<dbReference type="GO" id="GO:0004519">
    <property type="term" value="F:endonuclease activity"/>
    <property type="evidence" value="ECO:0007669"/>
    <property type="project" value="UniProtKB-KW"/>
</dbReference>
<evidence type="ECO:0000313" key="21">
    <source>
        <dbReference type="Proteomes" id="UP000092671"/>
    </source>
</evidence>
<dbReference type="InterPro" id="IPR012340">
    <property type="entry name" value="NA-bd_OB-fold"/>
</dbReference>
<evidence type="ECO:0000256" key="10">
    <source>
        <dbReference type="ARBA" id="ARBA00022722"/>
    </source>
</evidence>
<name>A0A1B8PIM7_MORNO</name>
<feature type="compositionally biased region" description="Basic and acidic residues" evidence="18">
    <location>
        <begin position="612"/>
        <end position="644"/>
    </location>
</feature>
<proteinExistence type="inferred from homology"/>
<comment type="similarity">
    <text evidence="3">Belongs to the RNase E/G family. RNase G subfamily.</text>
</comment>
<organism evidence="20 21">
    <name type="scientific">Moraxella nonliquefaciens</name>
    <dbReference type="NCBI Taxonomy" id="478"/>
    <lineage>
        <taxon>Bacteria</taxon>
        <taxon>Pseudomonadati</taxon>
        <taxon>Pseudomonadota</taxon>
        <taxon>Gammaproteobacteria</taxon>
        <taxon>Moraxellales</taxon>
        <taxon>Moraxellaceae</taxon>
        <taxon>Moraxella</taxon>
    </lineage>
</organism>
<evidence type="ECO:0000256" key="4">
    <source>
        <dbReference type="ARBA" id="ARBA00017719"/>
    </source>
</evidence>
<dbReference type="EMBL" id="LZDN01000039">
    <property type="protein sequence ID" value="OBX49416.1"/>
    <property type="molecule type" value="Genomic_DNA"/>
</dbReference>
<dbReference type="Pfam" id="PF10150">
    <property type="entry name" value="RNase_E_G"/>
    <property type="match status" value="1"/>
</dbReference>
<dbReference type="PANTHER" id="PTHR30001:SF1">
    <property type="entry name" value="RIBONUCLEASE E_G-LIKE PROTEIN, CHLOROPLASTIC"/>
    <property type="match status" value="1"/>
</dbReference>
<sequence>MKRILINATHNEEIRVALCKDHHLYDFDLENRTREQKKANIYKGYITRIEPSLEAVFVEYGSARQGFLPLREISAEYLNGNLRTDNIKDLIKEGDSVIVQVEKEERGNKGAALSTYVSLAGRYLVLMPNKSKAGGISRQISGKVREEMKQIIASLSIPRGMSVIVRTAGLGKGFDDLQNDLNHLLQTWSAIQEKNRTHPSPCLVHQEAGVVTRAVRDYLRDDIGEVWIDSENAYNEAAHFIASVMPTQMGKLRKYTDYEPLFGRFGVERQIETAYQREVRLPSGGSIVIDQTEAMVAIDINSAKSTKGSDVAETAYHTNLEAADEIARQLRLRDMGGLIVIDFIDMNDSRHQKEVEKRLIEACRYDRARVQFGEISKFGLMEMSRQRLRPSLEEATGYICPRCHGNGMIRDLRSLALSIMRQIEQIALKERMGEIQAEVPTEIAAFLLNEKRESLVYLEQDSGTRITVLPHAHLESPNFSLHFNPNGFAPSSYDRIMDVEERESGDRGYDVNWQTKTDEPAITTNRWQKADNAGVKPQKDTATNDKDGSAQKAPAHQSQAVAWLSNLFAPKPQAHLAYTLNNKDAAAAIESIINHGGVSLGSFGTLTLPKEEHKEPKTDDKIHDKDNDKHHDKAERSTRFEHDDKHKKKTKREHGDNDNQIKADKRESHDKDKNEKTDRRKKEQDHPKREPNSVRQSRGEMVRGETLTPADKANMANTDSHKLDNPSHDKADKRADKGVDKSPNKPQTHESKPVSKADKTNDKTAKVDHNTRKSANPNEVVLHISPINRSEMAGDVVHLSLDNSKSTPKHTRAEPTKESTQDTKVAELTAQTEAQAKTAVSTQIRTLSDDTAITVNDAKANQQEQADTTSTNANNTAQKANASTADVISTERLSTLAHKMNKAINDPRVVAVALREKFSPTKTQSATTATGSTITGTAGEFIQSVLGNTLPQAWRDDFVAYFLRATDAITDKAFIQTDDATNDGREFEQAFAKQFTNYGYAPLSGEYLADFAKHTTAQRAWHIGQGKTETMPRPIAQRASNDPRGQYPNPDTSPVSNEMADESALGTIADGTMTSTTKTHTSEAVDNFDQQSKSDTTDKVLASDESTLESLVQPLDDITDPTDEAKDDGKVSDIKAQKMDDKADETTKTSPTSYKDMIESVSGQLLQPMGILNLVTPKKPKPPKTKTPKPPKTPAKRTSKAAQKAEVIKRKPKADDNAVLDKSPSDDNLAQ</sequence>
<evidence type="ECO:0000256" key="2">
    <source>
        <dbReference type="ARBA" id="ARBA00004496"/>
    </source>
</evidence>
<dbReference type="Gene3D" id="3.40.1260.20">
    <property type="entry name" value="Ribonuclease E, catalytic domain"/>
    <property type="match status" value="1"/>
</dbReference>
<feature type="region of interest" description="Disordered" evidence="18">
    <location>
        <begin position="1023"/>
        <end position="1058"/>
    </location>
</feature>
<feature type="region of interest" description="Disordered" evidence="18">
    <location>
        <begin position="504"/>
        <end position="557"/>
    </location>
</feature>
<dbReference type="SUPFAM" id="SSF50249">
    <property type="entry name" value="Nucleic acid-binding proteins"/>
    <property type="match status" value="1"/>
</dbReference>
<dbReference type="Pfam" id="PF00575">
    <property type="entry name" value="S1"/>
    <property type="match status" value="1"/>
</dbReference>
<evidence type="ECO:0000313" key="20">
    <source>
        <dbReference type="EMBL" id="OBX49416.1"/>
    </source>
</evidence>
<comment type="subcellular location">
    <subcellularLocation>
        <location evidence="2">Cytoplasm</location>
    </subcellularLocation>
</comment>
<keyword evidence="17" id="KW-0472">Membrane</keyword>
<dbReference type="InterPro" id="IPR019307">
    <property type="entry name" value="RNA-bd_AU-1/RNase_E/G"/>
</dbReference>
<feature type="compositionally biased region" description="Basic and acidic residues" evidence="18">
    <location>
        <begin position="537"/>
        <end position="549"/>
    </location>
</feature>
<keyword evidence="10" id="KW-0540">Nuclease</keyword>
<feature type="compositionally biased region" description="Polar residues" evidence="18">
    <location>
        <begin position="1082"/>
        <end position="1094"/>
    </location>
</feature>
<evidence type="ECO:0000256" key="15">
    <source>
        <dbReference type="ARBA" id="ARBA00022842"/>
    </source>
</evidence>
<dbReference type="Gene3D" id="2.40.50.140">
    <property type="entry name" value="Nucleic acid-binding proteins"/>
    <property type="match status" value="1"/>
</dbReference>
<keyword evidence="15" id="KW-0460">Magnesium</keyword>
<dbReference type="Pfam" id="PF20833">
    <property type="entry name" value="RNase_E_G_Thio"/>
    <property type="match status" value="1"/>
</dbReference>
<feature type="domain" description="S1 motif" evidence="19">
    <location>
        <begin position="39"/>
        <end position="116"/>
    </location>
</feature>
<dbReference type="GO" id="GO:0019843">
    <property type="term" value="F:rRNA binding"/>
    <property type="evidence" value="ECO:0007669"/>
    <property type="project" value="UniProtKB-KW"/>
</dbReference>
<feature type="region of interest" description="Disordered" evidence="18">
    <location>
        <begin position="861"/>
        <end position="885"/>
    </location>
</feature>
<keyword evidence="8" id="KW-0698">rRNA processing</keyword>
<dbReference type="InterPro" id="IPR048583">
    <property type="entry name" value="RNase_E_G_thioredoxin-like"/>
</dbReference>
<keyword evidence="5" id="KW-1003">Cell membrane</keyword>
<evidence type="ECO:0000256" key="8">
    <source>
        <dbReference type="ARBA" id="ARBA00022552"/>
    </source>
</evidence>
<dbReference type="GO" id="GO:0046872">
    <property type="term" value="F:metal ion binding"/>
    <property type="evidence" value="ECO:0007669"/>
    <property type="project" value="UniProtKB-KW"/>
</dbReference>
<evidence type="ECO:0000256" key="13">
    <source>
        <dbReference type="ARBA" id="ARBA00022759"/>
    </source>
</evidence>
<dbReference type="OrthoDB" id="9804278at2"/>
<dbReference type="RefSeq" id="WP_066893610.1">
    <property type="nucleotide sequence ID" value="NZ_LZDN01000039.1"/>
</dbReference>
<evidence type="ECO:0000256" key="9">
    <source>
        <dbReference type="ARBA" id="ARBA00022694"/>
    </source>
</evidence>
<dbReference type="GO" id="GO:0004540">
    <property type="term" value="F:RNA nuclease activity"/>
    <property type="evidence" value="ECO:0007669"/>
    <property type="project" value="InterPro"/>
</dbReference>
<protein>
    <recommendedName>
        <fullName evidence="4">Ribonuclease G</fullName>
    </recommendedName>
</protein>
<dbReference type="InterPro" id="IPR003029">
    <property type="entry name" value="S1_domain"/>
</dbReference>
<keyword evidence="16" id="KW-0694">RNA-binding</keyword>
<dbReference type="PROSITE" id="PS50126">
    <property type="entry name" value="S1"/>
    <property type="match status" value="1"/>
</dbReference>
<evidence type="ECO:0000256" key="1">
    <source>
        <dbReference type="ARBA" id="ARBA00001946"/>
    </source>
</evidence>
<dbReference type="InterPro" id="IPR004659">
    <property type="entry name" value="RNase_E/G"/>
</dbReference>
<gene>
    <name evidence="20" type="ORF">A9Z60_03335</name>
</gene>
<evidence type="ECO:0000256" key="11">
    <source>
        <dbReference type="ARBA" id="ARBA00022723"/>
    </source>
</evidence>
<evidence type="ECO:0000256" key="16">
    <source>
        <dbReference type="ARBA" id="ARBA00022884"/>
    </source>
</evidence>
<dbReference type="CDD" id="cd04453">
    <property type="entry name" value="S1_RNase_E"/>
    <property type="match status" value="1"/>
</dbReference>
<evidence type="ECO:0000256" key="12">
    <source>
        <dbReference type="ARBA" id="ARBA00022730"/>
    </source>
</evidence>
<dbReference type="GO" id="GO:0006364">
    <property type="term" value="P:rRNA processing"/>
    <property type="evidence" value="ECO:0007669"/>
    <property type="project" value="UniProtKB-KW"/>
</dbReference>
<feature type="compositionally biased region" description="Basic residues" evidence="18">
    <location>
        <begin position="1178"/>
        <end position="1199"/>
    </location>
</feature>
<evidence type="ECO:0000256" key="14">
    <source>
        <dbReference type="ARBA" id="ARBA00022801"/>
    </source>
</evidence>
<keyword evidence="13" id="KW-0255">Endonuclease</keyword>
<feature type="region of interest" description="Disordered" evidence="18">
    <location>
        <begin position="612"/>
        <end position="780"/>
    </location>
</feature>
<feature type="compositionally biased region" description="Basic and acidic residues" evidence="18">
    <location>
        <begin position="1206"/>
        <end position="1216"/>
    </location>
</feature>
<dbReference type="Proteomes" id="UP000092671">
    <property type="component" value="Unassembled WGS sequence"/>
</dbReference>
<keyword evidence="9" id="KW-0819">tRNA processing</keyword>
<comment type="caution">
    <text evidence="20">The sequence shown here is derived from an EMBL/GenBank/DDBJ whole genome shotgun (WGS) entry which is preliminary data.</text>
</comment>
<dbReference type="AlphaFoldDB" id="A0A1B8PIM7"/>
<evidence type="ECO:0000256" key="3">
    <source>
        <dbReference type="ARBA" id="ARBA00005663"/>
    </source>
</evidence>
<feature type="compositionally biased region" description="Basic and acidic residues" evidence="18">
    <location>
        <begin position="719"/>
        <end position="771"/>
    </location>
</feature>
<evidence type="ECO:0000256" key="6">
    <source>
        <dbReference type="ARBA" id="ARBA00022490"/>
    </source>
</evidence>